<dbReference type="PANTHER" id="PTHR12837:SF0">
    <property type="entry name" value="POLY(ADP-RIBOSE) GLYCOHYDROLASE"/>
    <property type="match status" value="1"/>
</dbReference>
<evidence type="ECO:0000313" key="3">
    <source>
        <dbReference type="Proteomes" id="UP000678499"/>
    </source>
</evidence>
<name>A0A7R9BL96_9CRUS</name>
<organism evidence="2">
    <name type="scientific">Notodromas monacha</name>
    <dbReference type="NCBI Taxonomy" id="399045"/>
    <lineage>
        <taxon>Eukaryota</taxon>
        <taxon>Metazoa</taxon>
        <taxon>Ecdysozoa</taxon>
        <taxon>Arthropoda</taxon>
        <taxon>Crustacea</taxon>
        <taxon>Oligostraca</taxon>
        <taxon>Ostracoda</taxon>
        <taxon>Podocopa</taxon>
        <taxon>Podocopida</taxon>
        <taxon>Cypridocopina</taxon>
        <taxon>Cypridoidea</taxon>
        <taxon>Cyprididae</taxon>
        <taxon>Notodromas</taxon>
    </lineage>
</organism>
<dbReference type="GO" id="GO:0005634">
    <property type="term" value="C:nucleus"/>
    <property type="evidence" value="ECO:0007669"/>
    <property type="project" value="TreeGrafter"/>
</dbReference>
<reference evidence="2" key="1">
    <citation type="submission" date="2020-11" db="EMBL/GenBank/DDBJ databases">
        <authorList>
            <person name="Tran Van P."/>
        </authorList>
    </citation>
    <scope>NUCLEOTIDE SEQUENCE</scope>
</reference>
<proteinExistence type="predicted"/>
<dbReference type="GO" id="GO:0006282">
    <property type="term" value="P:regulation of DNA repair"/>
    <property type="evidence" value="ECO:0007669"/>
    <property type="project" value="InterPro"/>
</dbReference>
<dbReference type="GO" id="GO:0005975">
    <property type="term" value="P:carbohydrate metabolic process"/>
    <property type="evidence" value="ECO:0007669"/>
    <property type="project" value="InterPro"/>
</dbReference>
<dbReference type="InterPro" id="IPR048362">
    <property type="entry name" value="PARG_helical"/>
</dbReference>
<dbReference type="EMBL" id="CAJPEX010000900">
    <property type="protein sequence ID" value="CAG0917562.1"/>
    <property type="molecule type" value="Genomic_DNA"/>
</dbReference>
<dbReference type="GO" id="GO:0005737">
    <property type="term" value="C:cytoplasm"/>
    <property type="evidence" value="ECO:0007669"/>
    <property type="project" value="TreeGrafter"/>
</dbReference>
<dbReference type="GO" id="GO:1990966">
    <property type="term" value="P:ATP generation from poly-ADP-D-ribose"/>
    <property type="evidence" value="ECO:0007669"/>
    <property type="project" value="TreeGrafter"/>
</dbReference>
<dbReference type="Proteomes" id="UP000678499">
    <property type="component" value="Unassembled WGS sequence"/>
</dbReference>
<dbReference type="PANTHER" id="PTHR12837">
    <property type="entry name" value="POLY ADP-RIBOSE GLYCOHYDROLASE"/>
    <property type="match status" value="1"/>
</dbReference>
<sequence>MHSVSLDPDEDESEAHSFAMLQTYLSSLGDAEQAEFYDTTLPTIVDYAMKLKTLKPTERSLCYSLQQQCGAVSVSRGFGAALLACGFLSCFPKRTPKTHPTLRDCNFAPFFSRLHK</sequence>
<evidence type="ECO:0000259" key="1">
    <source>
        <dbReference type="Pfam" id="PF20811"/>
    </source>
</evidence>
<gene>
    <name evidence="2" type="ORF">NMOB1V02_LOCUS5143</name>
</gene>
<dbReference type="EMBL" id="OA882937">
    <property type="protein sequence ID" value="CAD7277410.1"/>
    <property type="molecule type" value="Genomic_DNA"/>
</dbReference>
<dbReference type="Pfam" id="PF20811">
    <property type="entry name" value="PARG_cat_N"/>
    <property type="match status" value="1"/>
</dbReference>
<dbReference type="GO" id="GO:0004649">
    <property type="term" value="F:poly(ADP-ribose) glycohydrolase activity"/>
    <property type="evidence" value="ECO:0007669"/>
    <property type="project" value="InterPro"/>
</dbReference>
<dbReference type="OrthoDB" id="6154436at2759"/>
<accession>A0A7R9BL96</accession>
<dbReference type="InterPro" id="IPR007724">
    <property type="entry name" value="Poly_GlycHdrlase"/>
</dbReference>
<feature type="domain" description="PARG helical" evidence="1">
    <location>
        <begin position="30"/>
        <end position="112"/>
    </location>
</feature>
<keyword evidence="3" id="KW-1185">Reference proteome</keyword>
<protein>
    <recommendedName>
        <fullName evidence="1">PARG helical domain-containing protein</fullName>
    </recommendedName>
</protein>
<dbReference type="AlphaFoldDB" id="A0A7R9BL96"/>
<evidence type="ECO:0000313" key="2">
    <source>
        <dbReference type="EMBL" id="CAD7277410.1"/>
    </source>
</evidence>
<dbReference type="GO" id="GO:0009225">
    <property type="term" value="P:nucleotide-sugar metabolic process"/>
    <property type="evidence" value="ECO:0007669"/>
    <property type="project" value="TreeGrafter"/>
</dbReference>